<sequence length="388" mass="44923">MNFGVIKIRTYGLNFPRLATLPPRRHDNVWIPPNKSQIERSSFFVLHWISPSSKNSCFPPIRRMCDMRNFYGNAAGNRLFFNERDSDVSINVEWEGQKWHFPGHKLVLSTMSEVLRTMLETDMIEKNSKTINIQDSNPYAVKQFLKYLYVGTVDFNNWTQAVGLLKIAHKYGVQTLINLTEAYLVTTIVFSNACLLHELSRTYSLKILKKQTQGFILDAGFIVSATDGFFNLRPRSLESFLSSTLFNAENEGTVLTCLREWAVCECSRRCMALSRTNVLSAMEPFLKYIRWTLIPESQRTFVPRFLADKYRDDQLALRKPFVIPPALQFHINYVKFVVELGAFHDQDQQSYGNINCLKFSVDNHVYLAGFRIVGLFRTFTRFLSGKHQ</sequence>
<dbReference type="AlphaFoldDB" id="A0A8X6NI81"/>
<dbReference type="Gene3D" id="3.30.710.10">
    <property type="entry name" value="Potassium Channel Kv1.1, Chain A"/>
    <property type="match status" value="1"/>
</dbReference>
<reference evidence="2" key="1">
    <citation type="submission" date="2020-08" db="EMBL/GenBank/DDBJ databases">
        <title>Multicomponent nature underlies the extraordinary mechanical properties of spider dragline silk.</title>
        <authorList>
            <person name="Kono N."/>
            <person name="Nakamura H."/>
            <person name="Mori M."/>
            <person name="Yoshida Y."/>
            <person name="Ohtoshi R."/>
            <person name="Malay A.D."/>
            <person name="Moran D.A.P."/>
            <person name="Tomita M."/>
            <person name="Numata K."/>
            <person name="Arakawa K."/>
        </authorList>
    </citation>
    <scope>NUCLEOTIDE SEQUENCE</scope>
</reference>
<dbReference type="Pfam" id="PF00651">
    <property type="entry name" value="BTB"/>
    <property type="match status" value="1"/>
</dbReference>
<dbReference type="InterPro" id="IPR011333">
    <property type="entry name" value="SKP1/BTB/POZ_sf"/>
</dbReference>
<proteinExistence type="predicted"/>
<organism evidence="2 4">
    <name type="scientific">Nephila pilipes</name>
    <name type="common">Giant wood spider</name>
    <name type="synonym">Nephila maculata</name>
    <dbReference type="NCBI Taxonomy" id="299642"/>
    <lineage>
        <taxon>Eukaryota</taxon>
        <taxon>Metazoa</taxon>
        <taxon>Ecdysozoa</taxon>
        <taxon>Arthropoda</taxon>
        <taxon>Chelicerata</taxon>
        <taxon>Arachnida</taxon>
        <taxon>Araneae</taxon>
        <taxon>Araneomorphae</taxon>
        <taxon>Entelegynae</taxon>
        <taxon>Araneoidea</taxon>
        <taxon>Nephilidae</taxon>
        <taxon>Nephila</taxon>
    </lineage>
</organism>
<dbReference type="PROSITE" id="PS50097">
    <property type="entry name" value="BTB"/>
    <property type="match status" value="1"/>
</dbReference>
<dbReference type="Gene3D" id="1.25.40.420">
    <property type="match status" value="1"/>
</dbReference>
<dbReference type="OrthoDB" id="6430802at2759"/>
<evidence type="ECO:0000259" key="1">
    <source>
        <dbReference type="PROSITE" id="PS50097"/>
    </source>
</evidence>
<comment type="caution">
    <text evidence="2">The sequence shown here is derived from an EMBL/GenBank/DDBJ whole genome shotgun (WGS) entry which is preliminary data.</text>
</comment>
<dbReference type="Pfam" id="PF07707">
    <property type="entry name" value="BACK"/>
    <property type="match status" value="1"/>
</dbReference>
<dbReference type="CDD" id="cd18186">
    <property type="entry name" value="BTB_POZ_ZBTB_KLHL-like"/>
    <property type="match status" value="1"/>
</dbReference>
<dbReference type="EMBL" id="BMAW01009918">
    <property type="protein sequence ID" value="GFT16365.1"/>
    <property type="molecule type" value="Genomic_DNA"/>
</dbReference>
<feature type="domain" description="BTB" evidence="1">
    <location>
        <begin position="86"/>
        <end position="157"/>
    </location>
</feature>
<evidence type="ECO:0000313" key="3">
    <source>
        <dbReference type="EMBL" id="GFU15796.1"/>
    </source>
</evidence>
<dbReference type="EMBL" id="BMAW01079560">
    <property type="protein sequence ID" value="GFU15796.1"/>
    <property type="molecule type" value="Genomic_DNA"/>
</dbReference>
<accession>A0A8X6NI81</accession>
<dbReference type="SMART" id="SM00225">
    <property type="entry name" value="BTB"/>
    <property type="match status" value="1"/>
</dbReference>
<dbReference type="SUPFAM" id="SSF54695">
    <property type="entry name" value="POZ domain"/>
    <property type="match status" value="1"/>
</dbReference>
<dbReference type="GO" id="GO:0005829">
    <property type="term" value="C:cytosol"/>
    <property type="evidence" value="ECO:0007669"/>
    <property type="project" value="TreeGrafter"/>
</dbReference>
<dbReference type="SMART" id="SM00875">
    <property type="entry name" value="BACK"/>
    <property type="match status" value="1"/>
</dbReference>
<dbReference type="GO" id="GO:0022008">
    <property type="term" value="P:neurogenesis"/>
    <property type="evidence" value="ECO:0007669"/>
    <property type="project" value="TreeGrafter"/>
</dbReference>
<evidence type="ECO:0000313" key="4">
    <source>
        <dbReference type="Proteomes" id="UP000887013"/>
    </source>
</evidence>
<dbReference type="InterPro" id="IPR011705">
    <property type="entry name" value="BACK"/>
</dbReference>
<dbReference type="PANTHER" id="PTHR45774">
    <property type="entry name" value="BTB/POZ DOMAIN-CONTAINING"/>
    <property type="match status" value="1"/>
</dbReference>
<dbReference type="PANTHER" id="PTHR45774:SF4">
    <property type="entry name" value="AXUNDEAD, ISOFORM F"/>
    <property type="match status" value="1"/>
</dbReference>
<gene>
    <name evidence="2" type="primary">AVEN_117510_1</name>
    <name evidence="3" type="ORF">NPIL_440441</name>
    <name evidence="2" type="ORF">NPIL_475881</name>
</gene>
<dbReference type="InterPro" id="IPR000210">
    <property type="entry name" value="BTB/POZ_dom"/>
</dbReference>
<name>A0A8X6NI81_NEPPI</name>
<keyword evidence="4" id="KW-1185">Reference proteome</keyword>
<dbReference type="CDD" id="cd14733">
    <property type="entry name" value="BACK"/>
    <property type="match status" value="1"/>
</dbReference>
<dbReference type="Proteomes" id="UP000887013">
    <property type="component" value="Unassembled WGS sequence"/>
</dbReference>
<protein>
    <submittedName>
        <fullName evidence="2">BACK domain-containing protein</fullName>
    </submittedName>
</protein>
<evidence type="ECO:0000313" key="2">
    <source>
        <dbReference type="EMBL" id="GFT16365.1"/>
    </source>
</evidence>